<keyword evidence="1" id="KW-0472">Membrane</keyword>
<sequence length="204" mass="22399">MYLFLAVNAAVIGTIVYLQISQNIQVLRNNWSLYRCNPLYMPLAGWIDPDTGTAGNFQKCMNLMGKDLVGGMTDIFGAQMSLILDSLSSILNPLKLFRGLITRIRGFILSFTNSTLQKASGPLSAFSFLLIKIQDLIRKMTASGYISAFFGLTAVSFIEGFVALFMNIVKAFVIAMLVIAIVLAFFNFPLLALVLFLASLLQSA</sequence>
<keyword evidence="1" id="KW-0812">Transmembrane</keyword>
<organism evidence="2">
    <name type="scientific">viral metagenome</name>
    <dbReference type="NCBI Taxonomy" id="1070528"/>
    <lineage>
        <taxon>unclassified sequences</taxon>
        <taxon>metagenomes</taxon>
        <taxon>organismal metagenomes</taxon>
    </lineage>
</organism>
<keyword evidence="1" id="KW-1133">Transmembrane helix</keyword>
<name>A0A6C0HFM7_9ZZZZ</name>
<feature type="transmembrane region" description="Helical" evidence="1">
    <location>
        <begin position="142"/>
        <end position="166"/>
    </location>
</feature>
<reference evidence="2" key="1">
    <citation type="journal article" date="2020" name="Nature">
        <title>Giant virus diversity and host interactions through global metagenomics.</title>
        <authorList>
            <person name="Schulz F."/>
            <person name="Roux S."/>
            <person name="Paez-Espino D."/>
            <person name="Jungbluth S."/>
            <person name="Walsh D.A."/>
            <person name="Denef V.J."/>
            <person name="McMahon K.D."/>
            <person name="Konstantinidis K.T."/>
            <person name="Eloe-Fadrosh E.A."/>
            <person name="Kyrpides N.C."/>
            <person name="Woyke T."/>
        </authorList>
    </citation>
    <scope>NUCLEOTIDE SEQUENCE</scope>
    <source>
        <strain evidence="2">GVMAG-M-3300023179-99</strain>
    </source>
</reference>
<feature type="transmembrane region" description="Helical" evidence="1">
    <location>
        <begin position="172"/>
        <end position="201"/>
    </location>
</feature>
<evidence type="ECO:0000256" key="1">
    <source>
        <dbReference type="SAM" id="Phobius"/>
    </source>
</evidence>
<dbReference type="AlphaFoldDB" id="A0A6C0HFM7"/>
<protein>
    <submittedName>
        <fullName evidence="2">Uncharacterized protein</fullName>
    </submittedName>
</protein>
<dbReference type="EMBL" id="MN739947">
    <property type="protein sequence ID" value="QHT79309.1"/>
    <property type="molecule type" value="Genomic_DNA"/>
</dbReference>
<proteinExistence type="predicted"/>
<accession>A0A6C0HFM7</accession>
<evidence type="ECO:0000313" key="2">
    <source>
        <dbReference type="EMBL" id="QHT79309.1"/>
    </source>
</evidence>